<dbReference type="Proteomes" id="UP001427805">
    <property type="component" value="Unassembled WGS sequence"/>
</dbReference>
<reference evidence="1 2" key="1">
    <citation type="submission" date="2024-05" db="EMBL/GenBank/DDBJ databases">
        <title>Sphingomonas sp. HF-S3 16S ribosomal RNA gene Genome sequencing and assembly.</title>
        <authorList>
            <person name="Lee H."/>
        </authorList>
    </citation>
    <scope>NUCLEOTIDE SEQUENCE [LARGE SCALE GENOMIC DNA]</scope>
    <source>
        <strain evidence="1 2">HF-S3</strain>
    </source>
</reference>
<evidence type="ECO:0000313" key="2">
    <source>
        <dbReference type="Proteomes" id="UP001427805"/>
    </source>
</evidence>
<dbReference type="EMBL" id="JBDIZK010000020">
    <property type="protein sequence ID" value="MEN3749934.1"/>
    <property type="molecule type" value="Genomic_DNA"/>
</dbReference>
<name>A0ABV0BEF6_9SPHN</name>
<organism evidence="1 2">
    <name type="scientific">Sphingomonas rustica</name>
    <dbReference type="NCBI Taxonomy" id="3103142"/>
    <lineage>
        <taxon>Bacteria</taxon>
        <taxon>Pseudomonadati</taxon>
        <taxon>Pseudomonadota</taxon>
        <taxon>Alphaproteobacteria</taxon>
        <taxon>Sphingomonadales</taxon>
        <taxon>Sphingomonadaceae</taxon>
        <taxon>Sphingomonas</taxon>
    </lineage>
</organism>
<proteinExistence type="predicted"/>
<comment type="caution">
    <text evidence="1">The sequence shown here is derived from an EMBL/GenBank/DDBJ whole genome shotgun (WGS) entry which is preliminary data.</text>
</comment>
<gene>
    <name evidence="1" type="ORF">TPR58_22365</name>
</gene>
<sequence>MQFKQFYELVLGKTLDKPLGFEFLREAIDGGLNDVQEVKVWRQTYHPPKREAHFMLFDDRTSAYDGEFLVADISYCSALDHDPAELLFALTKELMHVFDPVETRIDSREKFVKFLKDLQNAPLDKPNLAIDAENRARWMAILVLCPKPLRDSIAAEIAEGRAIRPEVAQRFGLPDWLIEVALDDYYDEAVRILTVAS</sequence>
<protein>
    <submittedName>
        <fullName evidence="1">Uncharacterized protein</fullName>
    </submittedName>
</protein>
<dbReference type="RefSeq" id="WP_346248983.1">
    <property type="nucleotide sequence ID" value="NZ_JBDIZK010000020.1"/>
</dbReference>
<accession>A0ABV0BEF6</accession>
<evidence type="ECO:0000313" key="1">
    <source>
        <dbReference type="EMBL" id="MEN3749934.1"/>
    </source>
</evidence>
<keyword evidence="2" id="KW-1185">Reference proteome</keyword>